<name>A0A392VIP7_9FABA</name>
<dbReference type="Proteomes" id="UP000265520">
    <property type="component" value="Unassembled WGS sequence"/>
</dbReference>
<comment type="caution">
    <text evidence="1">The sequence shown here is derived from an EMBL/GenBank/DDBJ whole genome shotgun (WGS) entry which is preliminary data.</text>
</comment>
<proteinExistence type="predicted"/>
<dbReference type="AlphaFoldDB" id="A0A392VIP7"/>
<accession>A0A392VIP7</accession>
<protein>
    <submittedName>
        <fullName evidence="1">Uncharacterized protein</fullName>
    </submittedName>
</protein>
<feature type="non-terminal residue" evidence="1">
    <location>
        <position position="1"/>
    </location>
</feature>
<organism evidence="1 2">
    <name type="scientific">Trifolium medium</name>
    <dbReference type="NCBI Taxonomy" id="97028"/>
    <lineage>
        <taxon>Eukaryota</taxon>
        <taxon>Viridiplantae</taxon>
        <taxon>Streptophyta</taxon>
        <taxon>Embryophyta</taxon>
        <taxon>Tracheophyta</taxon>
        <taxon>Spermatophyta</taxon>
        <taxon>Magnoliopsida</taxon>
        <taxon>eudicotyledons</taxon>
        <taxon>Gunneridae</taxon>
        <taxon>Pentapetalae</taxon>
        <taxon>rosids</taxon>
        <taxon>fabids</taxon>
        <taxon>Fabales</taxon>
        <taxon>Fabaceae</taxon>
        <taxon>Papilionoideae</taxon>
        <taxon>50 kb inversion clade</taxon>
        <taxon>NPAAA clade</taxon>
        <taxon>Hologalegina</taxon>
        <taxon>IRL clade</taxon>
        <taxon>Trifolieae</taxon>
        <taxon>Trifolium</taxon>
    </lineage>
</organism>
<reference evidence="1 2" key="1">
    <citation type="journal article" date="2018" name="Front. Plant Sci.">
        <title>Red Clover (Trifolium pratense) and Zigzag Clover (T. medium) - A Picture of Genomic Similarities and Differences.</title>
        <authorList>
            <person name="Dluhosova J."/>
            <person name="Istvanek J."/>
            <person name="Nedelnik J."/>
            <person name="Repkova J."/>
        </authorList>
    </citation>
    <scope>NUCLEOTIDE SEQUENCE [LARGE SCALE GENOMIC DNA]</scope>
    <source>
        <strain evidence="2">cv. 10/8</strain>
        <tissue evidence="1">Leaf</tissue>
    </source>
</reference>
<dbReference type="EMBL" id="LXQA011151035">
    <property type="protein sequence ID" value="MCI86841.1"/>
    <property type="molecule type" value="Genomic_DNA"/>
</dbReference>
<evidence type="ECO:0000313" key="2">
    <source>
        <dbReference type="Proteomes" id="UP000265520"/>
    </source>
</evidence>
<evidence type="ECO:0000313" key="1">
    <source>
        <dbReference type="EMBL" id="MCI86841.1"/>
    </source>
</evidence>
<sequence length="38" mass="4233">LGKQLDSKGSLAQRAVIRSKLDKDHGIVRFGRLAKTRL</sequence>
<keyword evidence="2" id="KW-1185">Reference proteome</keyword>